<dbReference type="EMBL" id="BAABLV010000041">
    <property type="protein sequence ID" value="GAA4906608.1"/>
    <property type="molecule type" value="Genomic_DNA"/>
</dbReference>
<dbReference type="PROSITE" id="PS00584">
    <property type="entry name" value="PFKB_KINASES_2"/>
    <property type="match status" value="1"/>
</dbReference>
<gene>
    <name evidence="7" type="ORF">GCM10025789_27530</name>
</gene>
<evidence type="ECO:0000256" key="1">
    <source>
        <dbReference type="ARBA" id="ARBA00010688"/>
    </source>
</evidence>
<accession>A0ABP9FLN4</accession>
<keyword evidence="3" id="KW-0547">Nucleotide-binding</keyword>
<dbReference type="RefSeq" id="WP_345583861.1">
    <property type="nucleotide sequence ID" value="NZ_BAABLV010000041.1"/>
</dbReference>
<protein>
    <submittedName>
        <fullName evidence="7">Carbohydrate kinase</fullName>
    </submittedName>
</protein>
<dbReference type="InterPro" id="IPR002173">
    <property type="entry name" value="Carboh/pur_kinase_PfkB_CS"/>
</dbReference>
<dbReference type="PANTHER" id="PTHR43085">
    <property type="entry name" value="HEXOKINASE FAMILY MEMBER"/>
    <property type="match status" value="1"/>
</dbReference>
<reference evidence="8" key="1">
    <citation type="journal article" date="2019" name="Int. J. Syst. Evol. Microbiol.">
        <title>The Global Catalogue of Microorganisms (GCM) 10K type strain sequencing project: providing services to taxonomists for standard genome sequencing and annotation.</title>
        <authorList>
            <consortium name="The Broad Institute Genomics Platform"/>
            <consortium name="The Broad Institute Genome Sequencing Center for Infectious Disease"/>
            <person name="Wu L."/>
            <person name="Ma J."/>
        </authorList>
    </citation>
    <scope>NUCLEOTIDE SEQUENCE [LARGE SCALE GENOMIC DNA]</scope>
    <source>
        <strain evidence="8">JCM 19125</strain>
    </source>
</reference>
<dbReference type="Pfam" id="PF00294">
    <property type="entry name" value="PfkB"/>
    <property type="match status" value="1"/>
</dbReference>
<dbReference type="Proteomes" id="UP001501521">
    <property type="component" value="Unassembled WGS sequence"/>
</dbReference>
<name>A0ABP9FLN4_9ACTN</name>
<sequence length="307" mass="32415">MRFVVCGEALIDLMPEEQISPAESRWIARSGGGPFNTATALAKLGEDVEFLGRLSTDSFGRQLRSHLTTAGVKLDLAVATDEATSVAVVSLDAEGKANYFFHFDQTSNFNWRKDEFPVIAAEDWLHFGSIGSVIGPGAKHILDFVRSTEAAVSFDINVRPSTLPDRAEYFGLVSDLMTAVGRNGGIVKASDEDIAWLVDDDSDPLAYAEAWAEEFGLAMFIVTLGPDGAAAVKPDGRVIRVPGHSVGVIDTVGAGDTFMAGFLSAYAADPDDVAGALDRGTAAAAIVCTRKGAQPPTAAEVDAFLAI</sequence>
<dbReference type="SUPFAM" id="SSF53613">
    <property type="entry name" value="Ribokinase-like"/>
    <property type="match status" value="1"/>
</dbReference>
<evidence type="ECO:0000313" key="7">
    <source>
        <dbReference type="EMBL" id="GAA4906608.1"/>
    </source>
</evidence>
<keyword evidence="8" id="KW-1185">Reference proteome</keyword>
<keyword evidence="5" id="KW-0067">ATP-binding</keyword>
<dbReference type="Gene3D" id="3.40.1190.20">
    <property type="match status" value="1"/>
</dbReference>
<dbReference type="InterPro" id="IPR029056">
    <property type="entry name" value="Ribokinase-like"/>
</dbReference>
<dbReference type="InterPro" id="IPR050306">
    <property type="entry name" value="PfkB_Carbo_kinase"/>
</dbReference>
<evidence type="ECO:0000259" key="6">
    <source>
        <dbReference type="Pfam" id="PF00294"/>
    </source>
</evidence>
<evidence type="ECO:0000256" key="4">
    <source>
        <dbReference type="ARBA" id="ARBA00022777"/>
    </source>
</evidence>
<evidence type="ECO:0000256" key="2">
    <source>
        <dbReference type="ARBA" id="ARBA00022679"/>
    </source>
</evidence>
<keyword evidence="2" id="KW-0808">Transferase</keyword>
<evidence type="ECO:0000256" key="3">
    <source>
        <dbReference type="ARBA" id="ARBA00022741"/>
    </source>
</evidence>
<keyword evidence="4 7" id="KW-0418">Kinase</keyword>
<feature type="domain" description="Carbohydrate kinase PfkB" evidence="6">
    <location>
        <begin position="4"/>
        <end position="296"/>
    </location>
</feature>
<evidence type="ECO:0000313" key="8">
    <source>
        <dbReference type="Proteomes" id="UP001501521"/>
    </source>
</evidence>
<proteinExistence type="inferred from homology"/>
<dbReference type="InterPro" id="IPR011611">
    <property type="entry name" value="PfkB_dom"/>
</dbReference>
<dbReference type="CDD" id="cd01167">
    <property type="entry name" value="bac_FRK"/>
    <property type="match status" value="1"/>
</dbReference>
<dbReference type="PANTHER" id="PTHR43085:SF1">
    <property type="entry name" value="PSEUDOURIDINE KINASE-RELATED"/>
    <property type="match status" value="1"/>
</dbReference>
<comment type="similarity">
    <text evidence="1">Belongs to the carbohydrate kinase PfkB family.</text>
</comment>
<comment type="caution">
    <text evidence="7">The sequence shown here is derived from an EMBL/GenBank/DDBJ whole genome shotgun (WGS) entry which is preliminary data.</text>
</comment>
<evidence type="ECO:0000256" key="5">
    <source>
        <dbReference type="ARBA" id="ARBA00022840"/>
    </source>
</evidence>
<organism evidence="7 8">
    <name type="scientific">Tessaracoccus lubricantis</name>
    <dbReference type="NCBI Taxonomy" id="545543"/>
    <lineage>
        <taxon>Bacteria</taxon>
        <taxon>Bacillati</taxon>
        <taxon>Actinomycetota</taxon>
        <taxon>Actinomycetes</taxon>
        <taxon>Propionibacteriales</taxon>
        <taxon>Propionibacteriaceae</taxon>
        <taxon>Tessaracoccus</taxon>
    </lineage>
</organism>
<dbReference type="GO" id="GO:0016301">
    <property type="term" value="F:kinase activity"/>
    <property type="evidence" value="ECO:0007669"/>
    <property type="project" value="UniProtKB-KW"/>
</dbReference>